<sequence>MSESDDEFNLLDLDQTFPEIGEHELKTSPLVTKDASSISERFSQKGLLGTVISVHADGLPEETIDPRIYLNLDAPSSGLVCGVQGSGKSHTVSCILESSLMVNRQIGTLPAPLGTVVFHFDEENGERPCEAAYLSEMKDASLGVKEVVVLVSPSNLKTRRRIYSGLKYVRVEPLRIVEQDLNAARMLSMMGAENLENLPLYMQTLLSILREIGSDDFTYRAFQKRLKNPEFNRSQGAMLQLRLELLDSFLKGNGPDVTSFFKPGRLVIIDISDPFIESTTAAMLFNICLGLFIEWKSSTGKLIGESLCSIIRQQRHLAARVIISTQEPTVVPSSVLGLLSWVMCHRFSSPGWVRHLKGHICTEEEKNDDQEGNLEWGKRVMTLRTGEALLYSPASLFATATGQTATLSTGYAITKTRSRLTGDGGASLLATDALSARAIPTSMGIPTPPPSPKTPVVTTSSGDTGGVNVAQLRTTYQALLQTMNDLYHSDVIQPDISTIGGELNKSKPPPYDGKLKKYLEQAHNAGVITMSGKPDSIIVKIDSRFLSPKPLLAAKDRTSGASSSGLPDVTPSANLKNETSQSTIQPTIPSGPSNQIPLDLSSLHNSYGPLIEVMKKFHDSNAQPGPTHVREQLKKFNPPVFTGKPKAYLRQASRAGVITMAGKGKKIVVKLAAAFFANAFPFVAQPQVTKPSPASTSDVPPVMNALLEVVAQEGGQSKKPVLLSGLASVLTKHKHGDFKQAGYKKFTNLVEAAEKQGLVVLTGASVSRIIRLK</sequence>
<gene>
    <name evidence="2" type="ORF">M408DRAFT_29280</name>
</gene>
<evidence type="ECO:0000256" key="1">
    <source>
        <dbReference type="SAM" id="MobiDB-lite"/>
    </source>
</evidence>
<dbReference type="OrthoDB" id="2316594at2759"/>
<dbReference type="InterPro" id="IPR027417">
    <property type="entry name" value="P-loop_NTPase"/>
</dbReference>
<evidence type="ECO:0000313" key="3">
    <source>
        <dbReference type="Proteomes" id="UP000054097"/>
    </source>
</evidence>
<feature type="region of interest" description="Disordered" evidence="1">
    <location>
        <begin position="556"/>
        <end position="592"/>
    </location>
</feature>
<protein>
    <submittedName>
        <fullName evidence="2">Uncharacterized protein</fullName>
    </submittedName>
</protein>
<keyword evidence="3" id="KW-1185">Reference proteome</keyword>
<accession>A0A0C3ANY2</accession>
<dbReference type="EMBL" id="KN824372">
    <property type="protein sequence ID" value="KIM21769.1"/>
    <property type="molecule type" value="Genomic_DNA"/>
</dbReference>
<feature type="compositionally biased region" description="Polar residues" evidence="1">
    <location>
        <begin position="559"/>
        <end position="592"/>
    </location>
</feature>
<reference evidence="2 3" key="1">
    <citation type="submission" date="2014-04" db="EMBL/GenBank/DDBJ databases">
        <authorList>
            <consortium name="DOE Joint Genome Institute"/>
            <person name="Kuo A."/>
            <person name="Zuccaro A."/>
            <person name="Kohler A."/>
            <person name="Nagy L.G."/>
            <person name="Floudas D."/>
            <person name="Copeland A."/>
            <person name="Barry K.W."/>
            <person name="Cichocki N."/>
            <person name="Veneault-Fourrey C."/>
            <person name="LaButti K."/>
            <person name="Lindquist E.A."/>
            <person name="Lipzen A."/>
            <person name="Lundell T."/>
            <person name="Morin E."/>
            <person name="Murat C."/>
            <person name="Sun H."/>
            <person name="Tunlid A."/>
            <person name="Henrissat B."/>
            <person name="Grigoriev I.V."/>
            <person name="Hibbett D.S."/>
            <person name="Martin F."/>
            <person name="Nordberg H.P."/>
            <person name="Cantor M.N."/>
            <person name="Hua S.X."/>
        </authorList>
    </citation>
    <scope>NUCLEOTIDE SEQUENCE [LARGE SCALE GENOMIC DNA]</scope>
    <source>
        <strain evidence="2 3">MAFF 305830</strain>
    </source>
</reference>
<dbReference type="AlphaFoldDB" id="A0A0C3ANY2"/>
<dbReference type="STRING" id="933852.A0A0C3ANY2"/>
<name>A0A0C3ANY2_SERVB</name>
<evidence type="ECO:0000313" key="2">
    <source>
        <dbReference type="EMBL" id="KIM21769.1"/>
    </source>
</evidence>
<dbReference type="SUPFAM" id="SSF52540">
    <property type="entry name" value="P-loop containing nucleoside triphosphate hydrolases"/>
    <property type="match status" value="1"/>
</dbReference>
<proteinExistence type="predicted"/>
<dbReference type="Proteomes" id="UP000054097">
    <property type="component" value="Unassembled WGS sequence"/>
</dbReference>
<organism evidence="2 3">
    <name type="scientific">Serendipita vermifera MAFF 305830</name>
    <dbReference type="NCBI Taxonomy" id="933852"/>
    <lineage>
        <taxon>Eukaryota</taxon>
        <taxon>Fungi</taxon>
        <taxon>Dikarya</taxon>
        <taxon>Basidiomycota</taxon>
        <taxon>Agaricomycotina</taxon>
        <taxon>Agaricomycetes</taxon>
        <taxon>Sebacinales</taxon>
        <taxon>Serendipitaceae</taxon>
        <taxon>Serendipita</taxon>
    </lineage>
</organism>
<feature type="region of interest" description="Disordered" evidence="1">
    <location>
        <begin position="442"/>
        <end position="464"/>
    </location>
</feature>
<dbReference type="HOGENOM" id="CLU_371375_0_0_1"/>
<reference evidence="3" key="2">
    <citation type="submission" date="2015-01" db="EMBL/GenBank/DDBJ databases">
        <title>Evolutionary Origins and Diversification of the Mycorrhizal Mutualists.</title>
        <authorList>
            <consortium name="DOE Joint Genome Institute"/>
            <consortium name="Mycorrhizal Genomics Consortium"/>
            <person name="Kohler A."/>
            <person name="Kuo A."/>
            <person name="Nagy L.G."/>
            <person name="Floudas D."/>
            <person name="Copeland A."/>
            <person name="Barry K.W."/>
            <person name="Cichocki N."/>
            <person name="Veneault-Fourrey C."/>
            <person name="LaButti K."/>
            <person name="Lindquist E.A."/>
            <person name="Lipzen A."/>
            <person name="Lundell T."/>
            <person name="Morin E."/>
            <person name="Murat C."/>
            <person name="Riley R."/>
            <person name="Ohm R."/>
            <person name="Sun H."/>
            <person name="Tunlid A."/>
            <person name="Henrissat B."/>
            <person name="Grigoriev I.V."/>
            <person name="Hibbett D.S."/>
            <person name="Martin F."/>
        </authorList>
    </citation>
    <scope>NUCLEOTIDE SEQUENCE [LARGE SCALE GENOMIC DNA]</scope>
    <source>
        <strain evidence="3">MAFF 305830</strain>
    </source>
</reference>